<accession>A0A8H3Z3I1</accession>
<dbReference type="PANTHER" id="PTHR38790">
    <property type="entry name" value="2EXR DOMAIN-CONTAINING PROTEIN-RELATED"/>
    <property type="match status" value="1"/>
</dbReference>
<organism evidence="1 2">
    <name type="scientific">Venturia inaequalis</name>
    <name type="common">Apple scab fungus</name>
    <dbReference type="NCBI Taxonomy" id="5025"/>
    <lineage>
        <taxon>Eukaryota</taxon>
        <taxon>Fungi</taxon>
        <taxon>Dikarya</taxon>
        <taxon>Ascomycota</taxon>
        <taxon>Pezizomycotina</taxon>
        <taxon>Dothideomycetes</taxon>
        <taxon>Pleosporomycetidae</taxon>
        <taxon>Venturiales</taxon>
        <taxon>Venturiaceae</taxon>
        <taxon>Venturia</taxon>
    </lineage>
</organism>
<sequence>MRDSASIRNLKQQAPISPSFLDLPLELRREIYHYCLPPKPFAVCVGLFVPRYSLRSSPSTGLLSVSKQINDEALDILYGQALCKFDLHLQKGPHFGEYFSEENKQRVRRIRLLLDVDVDGDDDLDELRLVAGLDGSVLARLTKLEIVAALPGLSKRYPSAELVRAAREKWLKGFEELIEYIARATSPTLVIEVDDNDQEQTTAIVSRTNYKNRPESRAMAEPNPQNPARHFLDLPLELRYEVYRHFFSRRACARLHGRSHPQQQQPDPIALLLVAKSVSEEALDILYGESLYKINLPGTPSAEFETHITKRNMQRIRRVQLQLFRNKDSCVNGLGKRQLDTQTDALALAGITKLEIVPVAASWYSAGNPYCEEERQNWLQWFEGLVEYTRSKVSSTLRVELDNDDGEEATNAIVTRHFPKRFRNVQTEAGDYYFCREDLGETWFARVINCS</sequence>
<name>A0A8H3Z3I1_VENIN</name>
<protein>
    <recommendedName>
        <fullName evidence="3">F-box domain-containing protein</fullName>
    </recommendedName>
</protein>
<dbReference type="AlphaFoldDB" id="A0A8H3Z3I1"/>
<dbReference type="Proteomes" id="UP000433883">
    <property type="component" value="Unassembled WGS sequence"/>
</dbReference>
<dbReference type="EMBL" id="WNWQ01000016">
    <property type="protein sequence ID" value="KAE9984490.1"/>
    <property type="molecule type" value="Genomic_DNA"/>
</dbReference>
<evidence type="ECO:0000313" key="1">
    <source>
        <dbReference type="EMBL" id="KAE9984490.1"/>
    </source>
</evidence>
<gene>
    <name evidence="1" type="ORF">BLS_002192</name>
</gene>
<reference evidence="1 2" key="1">
    <citation type="submission" date="2019-11" db="EMBL/GenBank/DDBJ databases">
        <title>Venturia inaequalis Genome Resource.</title>
        <authorList>
            <person name="Lichtner F.J."/>
        </authorList>
    </citation>
    <scope>NUCLEOTIDE SEQUENCE [LARGE SCALE GENOMIC DNA]</scope>
    <source>
        <strain evidence="1">Bline_iso_100314</strain>
    </source>
</reference>
<proteinExistence type="predicted"/>
<evidence type="ECO:0008006" key="3">
    <source>
        <dbReference type="Google" id="ProtNLM"/>
    </source>
</evidence>
<comment type="caution">
    <text evidence="1">The sequence shown here is derived from an EMBL/GenBank/DDBJ whole genome shotgun (WGS) entry which is preliminary data.</text>
</comment>
<evidence type="ECO:0000313" key="2">
    <source>
        <dbReference type="Proteomes" id="UP000433883"/>
    </source>
</evidence>